<evidence type="ECO:0000256" key="1">
    <source>
        <dbReference type="ARBA" id="ARBA00022679"/>
    </source>
</evidence>
<dbReference type="GO" id="GO:0016094">
    <property type="term" value="P:polyprenol biosynthetic process"/>
    <property type="evidence" value="ECO:0007669"/>
    <property type="project" value="TreeGrafter"/>
</dbReference>
<dbReference type="NCBIfam" id="TIGR00055">
    <property type="entry name" value="uppS"/>
    <property type="match status" value="1"/>
</dbReference>
<dbReference type="GO" id="GO:0009570">
    <property type="term" value="C:chloroplast stroma"/>
    <property type="evidence" value="ECO:0007669"/>
    <property type="project" value="TreeGrafter"/>
</dbReference>
<dbReference type="GO" id="GO:0009668">
    <property type="term" value="P:plastid membrane organization"/>
    <property type="evidence" value="ECO:0007669"/>
    <property type="project" value="TreeGrafter"/>
</dbReference>
<reference evidence="3" key="1">
    <citation type="submission" date="2020-07" db="EMBL/GenBank/DDBJ databases">
        <title>Ethylene signaling mediates host invasion by parasitic plants.</title>
        <authorList>
            <person name="Yoshida S."/>
        </authorList>
    </citation>
    <scope>NUCLEOTIDE SEQUENCE</scope>
    <source>
        <strain evidence="3">Okayama</strain>
    </source>
</reference>
<dbReference type="GO" id="GO:0045547">
    <property type="term" value="F:ditrans,polycis-polyprenyl diphosphate synthase [(2E,6E)-farnesyl diphosphate specific] activity"/>
    <property type="evidence" value="ECO:0007669"/>
    <property type="project" value="TreeGrafter"/>
</dbReference>
<evidence type="ECO:0000256" key="2">
    <source>
        <dbReference type="RuleBase" id="RU363018"/>
    </source>
</evidence>
<dbReference type="InterPro" id="IPR001441">
    <property type="entry name" value="UPP_synth-like"/>
</dbReference>
<keyword evidence="1 2" id="KW-0808">Transferase</keyword>
<dbReference type="Gene3D" id="3.40.1180.10">
    <property type="entry name" value="Decaprenyl diphosphate synthase-like"/>
    <property type="match status" value="2"/>
</dbReference>
<sequence length="318" mass="36393">MPTHVAVIMDGNRRNDVRVSVMGNKSRIPESLQKLVYSVQDRSKANKGVHLVIAIDYSGRYDITQANKKIAKKVKDGVLQVEDIDDTLFEQHLETSGIELSNPDLMIRTSGELRVSNFMLWQLAYSELFFVDKLFPDFGGSIRAASRADKKKNQIQLAEGLDPDLMPKHVAVILDGNRRTEVRLSVVESRRQLPKTLQNLVSYYAERAKANKGPHLVTTLNCSATKKIARKTKHKILRDMFEEANVTIEFPNPDLIIRTRTSGGELRVSSFLMRQLAYPQLLFVDKLFPDFDQTDFVKVLKAFQQRQRRYGDGGYKYW</sequence>
<dbReference type="SUPFAM" id="SSF64005">
    <property type="entry name" value="Undecaprenyl diphosphate synthase"/>
    <property type="match status" value="2"/>
</dbReference>
<dbReference type="Proteomes" id="UP000653305">
    <property type="component" value="Unassembled WGS sequence"/>
</dbReference>
<gene>
    <name evidence="3" type="ORF">PHJA_002224900</name>
</gene>
<dbReference type="AlphaFoldDB" id="A0A830CPB4"/>
<accession>A0A830CPB4</accession>
<comment type="caution">
    <text evidence="3">The sequence shown here is derived from an EMBL/GenBank/DDBJ whole genome shotgun (WGS) entry which is preliminary data.</text>
</comment>
<dbReference type="CDD" id="cd00475">
    <property type="entry name" value="Cis_IPPS"/>
    <property type="match status" value="1"/>
</dbReference>
<dbReference type="GO" id="GO:0000287">
    <property type="term" value="F:magnesium ion binding"/>
    <property type="evidence" value="ECO:0007669"/>
    <property type="project" value="UniProtKB-ARBA"/>
</dbReference>
<dbReference type="InterPro" id="IPR036424">
    <property type="entry name" value="UPP_synth-like_sf"/>
</dbReference>
<dbReference type="EC" id="2.5.1.-" evidence="2"/>
<dbReference type="Pfam" id="PF01255">
    <property type="entry name" value="Prenyltransf"/>
    <property type="match status" value="2"/>
</dbReference>
<dbReference type="OrthoDB" id="4173905at2759"/>
<comment type="similarity">
    <text evidence="2">Belongs to the UPP synthase family.</text>
</comment>
<proteinExistence type="inferred from homology"/>
<dbReference type="PANTHER" id="PTHR10291:SF45">
    <property type="entry name" value="ALKYL TRANSFERASE"/>
    <property type="match status" value="1"/>
</dbReference>
<dbReference type="GO" id="GO:0009409">
    <property type="term" value="P:response to cold"/>
    <property type="evidence" value="ECO:0007669"/>
    <property type="project" value="TreeGrafter"/>
</dbReference>
<dbReference type="EMBL" id="BMAC01000644">
    <property type="protein sequence ID" value="GFQ00810.1"/>
    <property type="molecule type" value="Genomic_DNA"/>
</dbReference>
<dbReference type="PANTHER" id="PTHR10291">
    <property type="entry name" value="DEHYDRODOLICHYL DIPHOSPHATE SYNTHASE FAMILY MEMBER"/>
    <property type="match status" value="1"/>
</dbReference>
<organism evidence="3 4">
    <name type="scientific">Phtheirospermum japonicum</name>
    <dbReference type="NCBI Taxonomy" id="374723"/>
    <lineage>
        <taxon>Eukaryota</taxon>
        <taxon>Viridiplantae</taxon>
        <taxon>Streptophyta</taxon>
        <taxon>Embryophyta</taxon>
        <taxon>Tracheophyta</taxon>
        <taxon>Spermatophyta</taxon>
        <taxon>Magnoliopsida</taxon>
        <taxon>eudicotyledons</taxon>
        <taxon>Gunneridae</taxon>
        <taxon>Pentapetalae</taxon>
        <taxon>asterids</taxon>
        <taxon>lamiids</taxon>
        <taxon>Lamiales</taxon>
        <taxon>Orobanchaceae</taxon>
        <taxon>Orobanchaceae incertae sedis</taxon>
        <taxon>Phtheirospermum</taxon>
    </lineage>
</organism>
<keyword evidence="4" id="KW-1185">Reference proteome</keyword>
<name>A0A830CPB4_9LAMI</name>
<dbReference type="InterPro" id="IPR018520">
    <property type="entry name" value="UPP_synth-like_CS"/>
</dbReference>
<evidence type="ECO:0000313" key="3">
    <source>
        <dbReference type="EMBL" id="GFQ00810.1"/>
    </source>
</evidence>
<evidence type="ECO:0000313" key="4">
    <source>
        <dbReference type="Proteomes" id="UP000653305"/>
    </source>
</evidence>
<dbReference type="PROSITE" id="PS01066">
    <property type="entry name" value="UPP_SYNTHASE"/>
    <property type="match status" value="1"/>
</dbReference>
<protein>
    <recommendedName>
        <fullName evidence="2">Alkyl transferase</fullName>
        <ecNumber evidence="2">2.5.1.-</ecNumber>
    </recommendedName>
</protein>